<dbReference type="EMBL" id="SDGZ01000003">
    <property type="protein sequence ID" value="TYC51091.1"/>
    <property type="molecule type" value="Genomic_DNA"/>
</dbReference>
<organism evidence="1 2">
    <name type="scientific">Weissella muntiaci</name>
    <dbReference type="NCBI Taxonomy" id="2508881"/>
    <lineage>
        <taxon>Bacteria</taxon>
        <taxon>Bacillati</taxon>
        <taxon>Bacillota</taxon>
        <taxon>Bacilli</taxon>
        <taxon>Lactobacillales</taxon>
        <taxon>Lactobacillaceae</taxon>
        <taxon>Weissella</taxon>
    </lineage>
</organism>
<accession>A0A6C2CAB2</accession>
<dbReference type="OrthoDB" id="2148600at2"/>
<comment type="caution">
    <text evidence="1">The sequence shown here is derived from an EMBL/GenBank/DDBJ whole genome shotgun (WGS) entry which is preliminary data.</text>
</comment>
<keyword evidence="2" id="KW-1185">Reference proteome</keyword>
<dbReference type="RefSeq" id="WP_148621677.1">
    <property type="nucleotide sequence ID" value="NZ_SDGZ01000003.1"/>
</dbReference>
<evidence type="ECO:0000313" key="1">
    <source>
        <dbReference type="EMBL" id="TYC51091.1"/>
    </source>
</evidence>
<name>A0A6C2CAB2_9LACO</name>
<evidence type="ECO:0000313" key="2">
    <source>
        <dbReference type="Proteomes" id="UP000371977"/>
    </source>
</evidence>
<reference evidence="1 2" key="1">
    <citation type="submission" date="2019-01" db="EMBL/GenBank/DDBJ databases">
        <title>Weissella sp. nov., a novel lactic acid bacterium isolated from animal feces.</title>
        <authorList>
            <person name="Wang L.-T."/>
        </authorList>
    </citation>
    <scope>NUCLEOTIDE SEQUENCE [LARGE SCALE GENOMIC DNA]</scope>
    <source>
        <strain evidence="1 2">8H-2</strain>
    </source>
</reference>
<sequence>MANSVYKSKEKMRSRLKKRLAILEKKFNSDPDNVDAKMLQETNQIDDLLKLLDEPESIDQKSKNVVPIRENAEESWYRSLAGYWFGQHSETGVNPNQQSTIYKFILRFFVDQVVMNPENFGMSYPALLNKMERLNSEDGQLKDISRDLEDLKKITSFIAAMEHERNTLPEDMQQFTPEMFEDLHSEINSSGPLGIALRQFERNRMEDKVNAKQRGNGGMEF</sequence>
<dbReference type="Proteomes" id="UP000371977">
    <property type="component" value="Unassembled WGS sequence"/>
</dbReference>
<dbReference type="AlphaFoldDB" id="A0A6C2CAB2"/>
<gene>
    <name evidence="1" type="ORF">ESZ50_00725</name>
</gene>
<proteinExistence type="predicted"/>
<protein>
    <submittedName>
        <fullName evidence="1">Uncharacterized protein</fullName>
    </submittedName>
</protein>